<comment type="caution">
    <text evidence="10">The sequence shown here is derived from an EMBL/GenBank/DDBJ whole genome shotgun (WGS) entry which is preliminary data.</text>
</comment>
<keyword evidence="6" id="KW-0548">Nucleotidyltransferase</keyword>
<comment type="catalytic activity">
    <reaction evidence="1">
        <text>a 1,2-diacyl-sn-glycero-3-phosphate + CTP + H(+) = a CDP-1,2-diacyl-sn-glycerol + diphosphate</text>
        <dbReference type="Rhea" id="RHEA:16229"/>
        <dbReference type="ChEBI" id="CHEBI:15378"/>
        <dbReference type="ChEBI" id="CHEBI:33019"/>
        <dbReference type="ChEBI" id="CHEBI:37563"/>
        <dbReference type="ChEBI" id="CHEBI:58332"/>
        <dbReference type="ChEBI" id="CHEBI:58608"/>
        <dbReference type="EC" id="2.7.7.41"/>
    </reaction>
</comment>
<comment type="pathway">
    <text evidence="3">Lipid metabolism.</text>
</comment>
<evidence type="ECO:0000256" key="8">
    <source>
        <dbReference type="ARBA" id="ARBA00023264"/>
    </source>
</evidence>
<keyword evidence="7" id="KW-0594">Phospholipid biosynthesis</keyword>
<keyword evidence="7" id="KW-0443">Lipid metabolism</keyword>
<name>A0ABR2MGD1_9ASPA</name>
<evidence type="ECO:0000313" key="10">
    <source>
        <dbReference type="EMBL" id="KAK8963063.1"/>
    </source>
</evidence>
<dbReference type="PANTHER" id="PTHR47101:SF1">
    <property type="entry name" value="PHOSPHATIDATE CYTIDYLYLTRANSFERASE 4, CHLOROPLASTIC"/>
    <property type="match status" value="1"/>
</dbReference>
<dbReference type="EMBL" id="JBBWWR010000008">
    <property type="protein sequence ID" value="KAK8963063.1"/>
    <property type="molecule type" value="Genomic_DNA"/>
</dbReference>
<evidence type="ECO:0000256" key="1">
    <source>
        <dbReference type="ARBA" id="ARBA00001698"/>
    </source>
</evidence>
<keyword evidence="11" id="KW-1185">Reference proteome</keyword>
<evidence type="ECO:0000256" key="9">
    <source>
        <dbReference type="SAM" id="MobiDB-lite"/>
    </source>
</evidence>
<keyword evidence="5" id="KW-0444">Lipid biosynthesis</keyword>
<comment type="pathway">
    <text evidence="2">Phospholipid metabolism; CDP-diacylglycerol biosynthesis; CDP-diacylglycerol from sn-glycerol 3-phosphate: step 3/3.</text>
</comment>
<evidence type="ECO:0000256" key="4">
    <source>
        <dbReference type="ARBA" id="ARBA00012487"/>
    </source>
</evidence>
<organism evidence="10 11">
    <name type="scientific">Platanthera guangdongensis</name>
    <dbReference type="NCBI Taxonomy" id="2320717"/>
    <lineage>
        <taxon>Eukaryota</taxon>
        <taxon>Viridiplantae</taxon>
        <taxon>Streptophyta</taxon>
        <taxon>Embryophyta</taxon>
        <taxon>Tracheophyta</taxon>
        <taxon>Spermatophyta</taxon>
        <taxon>Magnoliopsida</taxon>
        <taxon>Liliopsida</taxon>
        <taxon>Asparagales</taxon>
        <taxon>Orchidaceae</taxon>
        <taxon>Orchidoideae</taxon>
        <taxon>Orchideae</taxon>
        <taxon>Orchidinae</taxon>
        <taxon>Platanthera</taxon>
    </lineage>
</organism>
<evidence type="ECO:0000256" key="6">
    <source>
        <dbReference type="ARBA" id="ARBA00022695"/>
    </source>
</evidence>
<dbReference type="Pfam" id="PF01148">
    <property type="entry name" value="CTP_transf_1"/>
    <property type="match status" value="1"/>
</dbReference>
<evidence type="ECO:0000256" key="2">
    <source>
        <dbReference type="ARBA" id="ARBA00005119"/>
    </source>
</evidence>
<dbReference type="PANTHER" id="PTHR47101">
    <property type="entry name" value="PHOSPHATIDATE CYTIDYLYLTRANSFERASE 5, CHLOROPLASTIC"/>
    <property type="match status" value="1"/>
</dbReference>
<protein>
    <recommendedName>
        <fullName evidence="4">phosphatidate cytidylyltransferase</fullName>
        <ecNumber evidence="4">2.7.7.41</ecNumber>
    </recommendedName>
</protein>
<dbReference type="EC" id="2.7.7.41" evidence="4"/>
<gene>
    <name evidence="10" type="ORF">KSP40_PGU012252</name>
</gene>
<proteinExistence type="predicted"/>
<keyword evidence="8" id="KW-1208">Phospholipid metabolism</keyword>
<sequence length="258" mass="28446">MGKGSSHQLGCTSRGNRPKQSTDLLFRRVGSVGEDHSREKITWGVLERQQERQEELNLDDDKKGPRIWTLERNTNIMVGYDGGVGMEQRGQWTVNKVIGAENEAGWAFQRCAVRNDDDACFDVRWRCASSSSTIWDGRSMGADGRSEKSSCRTLFVSVGADFGTASAFGILIFISSLFGDLTESLIKRDAGVKDSGSLIPGHEMRNWQSGKMVEMHDWDLTAGAHIKSSQRELAIITQGLAGCARSLQSTVRSSHDAQ</sequence>
<evidence type="ECO:0000256" key="5">
    <source>
        <dbReference type="ARBA" id="ARBA00022516"/>
    </source>
</evidence>
<evidence type="ECO:0000256" key="3">
    <source>
        <dbReference type="ARBA" id="ARBA00005189"/>
    </source>
</evidence>
<feature type="region of interest" description="Disordered" evidence="9">
    <location>
        <begin position="1"/>
        <end position="23"/>
    </location>
</feature>
<accession>A0ABR2MGD1</accession>
<evidence type="ECO:0000256" key="7">
    <source>
        <dbReference type="ARBA" id="ARBA00023209"/>
    </source>
</evidence>
<evidence type="ECO:0000313" key="11">
    <source>
        <dbReference type="Proteomes" id="UP001412067"/>
    </source>
</evidence>
<keyword evidence="6" id="KW-0808">Transferase</keyword>
<reference evidence="10 11" key="1">
    <citation type="journal article" date="2022" name="Nat. Plants">
        <title>Genomes of leafy and leafless Platanthera orchids illuminate the evolution of mycoheterotrophy.</title>
        <authorList>
            <person name="Li M.H."/>
            <person name="Liu K.W."/>
            <person name="Li Z."/>
            <person name="Lu H.C."/>
            <person name="Ye Q.L."/>
            <person name="Zhang D."/>
            <person name="Wang J.Y."/>
            <person name="Li Y.F."/>
            <person name="Zhong Z.M."/>
            <person name="Liu X."/>
            <person name="Yu X."/>
            <person name="Liu D.K."/>
            <person name="Tu X.D."/>
            <person name="Liu B."/>
            <person name="Hao Y."/>
            <person name="Liao X.Y."/>
            <person name="Jiang Y.T."/>
            <person name="Sun W.H."/>
            <person name="Chen J."/>
            <person name="Chen Y.Q."/>
            <person name="Ai Y."/>
            <person name="Zhai J.W."/>
            <person name="Wu S.S."/>
            <person name="Zhou Z."/>
            <person name="Hsiao Y.Y."/>
            <person name="Wu W.L."/>
            <person name="Chen Y.Y."/>
            <person name="Lin Y.F."/>
            <person name="Hsu J.L."/>
            <person name="Li C.Y."/>
            <person name="Wang Z.W."/>
            <person name="Zhao X."/>
            <person name="Zhong W.Y."/>
            <person name="Ma X.K."/>
            <person name="Ma L."/>
            <person name="Huang J."/>
            <person name="Chen G.Z."/>
            <person name="Huang M.Z."/>
            <person name="Huang L."/>
            <person name="Peng D.H."/>
            <person name="Luo Y.B."/>
            <person name="Zou S.Q."/>
            <person name="Chen S.P."/>
            <person name="Lan S."/>
            <person name="Tsai W.C."/>
            <person name="Van de Peer Y."/>
            <person name="Liu Z.J."/>
        </authorList>
    </citation>
    <scope>NUCLEOTIDE SEQUENCE [LARGE SCALE GENOMIC DNA]</scope>
    <source>
        <strain evidence="10">Lor288</strain>
    </source>
</reference>
<dbReference type="Proteomes" id="UP001412067">
    <property type="component" value="Unassembled WGS sequence"/>
</dbReference>